<keyword evidence="1" id="KW-0732">Signal</keyword>
<reference evidence="2 3" key="2">
    <citation type="submission" date="2019-01" db="EMBL/GenBank/DDBJ databases">
        <title>Tautonia sociabilis, a novel thermotolerant planctomycete of Isosphaeraceae family, isolated from a 4000 m deep subterranean habitat.</title>
        <authorList>
            <person name="Kovaleva O.L."/>
            <person name="Elcheninov A.G."/>
            <person name="Van Heerden E."/>
            <person name="Toshchakov S.V."/>
            <person name="Novikov A."/>
            <person name="Bonch-Osmolovskaya E.A."/>
            <person name="Kublanov I.V."/>
        </authorList>
    </citation>
    <scope>NUCLEOTIDE SEQUENCE [LARGE SCALE GENOMIC DNA]</scope>
    <source>
        <strain evidence="2 3">GM2012</strain>
    </source>
</reference>
<protein>
    <submittedName>
        <fullName evidence="2">Uncharacterized protein</fullName>
    </submittedName>
</protein>
<evidence type="ECO:0000256" key="1">
    <source>
        <dbReference type="SAM" id="SignalP"/>
    </source>
</evidence>
<evidence type="ECO:0000313" key="3">
    <source>
        <dbReference type="Proteomes" id="UP000280296"/>
    </source>
</evidence>
<organism evidence="2 3">
    <name type="scientific">Tautonia sociabilis</name>
    <dbReference type="NCBI Taxonomy" id="2080755"/>
    <lineage>
        <taxon>Bacteria</taxon>
        <taxon>Pseudomonadati</taxon>
        <taxon>Planctomycetota</taxon>
        <taxon>Planctomycetia</taxon>
        <taxon>Isosphaerales</taxon>
        <taxon>Isosphaeraceae</taxon>
        <taxon>Tautonia</taxon>
    </lineage>
</organism>
<reference evidence="2 3" key="1">
    <citation type="submission" date="2018-12" db="EMBL/GenBank/DDBJ databases">
        <authorList>
            <person name="Toschakov S.V."/>
        </authorList>
    </citation>
    <scope>NUCLEOTIDE SEQUENCE [LARGE SCALE GENOMIC DNA]</scope>
    <source>
        <strain evidence="2 3">GM2012</strain>
    </source>
</reference>
<keyword evidence="3" id="KW-1185">Reference proteome</keyword>
<feature type="chain" id="PRO_5019549221" evidence="1">
    <location>
        <begin position="28"/>
        <end position="199"/>
    </location>
</feature>
<accession>A0A432MMQ1</accession>
<proteinExistence type="predicted"/>
<gene>
    <name evidence="2" type="ORF">TsocGM_06185</name>
</gene>
<evidence type="ECO:0000313" key="2">
    <source>
        <dbReference type="EMBL" id="RUL88721.1"/>
    </source>
</evidence>
<feature type="signal peptide" evidence="1">
    <location>
        <begin position="1"/>
        <end position="27"/>
    </location>
</feature>
<dbReference type="OrthoDB" id="291546at2"/>
<dbReference type="RefSeq" id="WP_126724428.1">
    <property type="nucleotide sequence ID" value="NZ_RYZH01000008.1"/>
</dbReference>
<sequence>MGRHTGITAAAGLAALLSLAASPEAKAQGGAIGLQPNVGAFNDGVFLNATPVVTADRRHVRLGGINANVSAIRDVQPFTFTAGAVSGGGIGGFGGAGGVGGLGAVGGAGLGGGAAVIPGLGAVGPVGGFYGYGYPYPYPYGGYYGGYYGAYPGGVYAGIPAGPLRTGPVYLPQQTVNGLGGLGGSIMNSVSPRSWRRVP</sequence>
<comment type="caution">
    <text evidence="2">The sequence shown here is derived from an EMBL/GenBank/DDBJ whole genome shotgun (WGS) entry which is preliminary data.</text>
</comment>
<dbReference type="Proteomes" id="UP000280296">
    <property type="component" value="Unassembled WGS sequence"/>
</dbReference>
<name>A0A432MMQ1_9BACT</name>
<dbReference type="EMBL" id="RYZH01000008">
    <property type="protein sequence ID" value="RUL88721.1"/>
    <property type="molecule type" value="Genomic_DNA"/>
</dbReference>
<dbReference type="AlphaFoldDB" id="A0A432MMQ1"/>